<dbReference type="PRINTS" id="PR00080">
    <property type="entry name" value="SDRFAMILY"/>
</dbReference>
<evidence type="ECO:0000313" key="4">
    <source>
        <dbReference type="EMBL" id="QES32145.1"/>
    </source>
</evidence>
<dbReference type="FunFam" id="3.40.50.720:FF:000084">
    <property type="entry name" value="Short-chain dehydrogenase reductase"/>
    <property type="match status" value="1"/>
</dbReference>
<evidence type="ECO:0000256" key="1">
    <source>
        <dbReference type="ARBA" id="ARBA00006484"/>
    </source>
</evidence>
<dbReference type="Proteomes" id="UP000322927">
    <property type="component" value="Chromosome"/>
</dbReference>
<dbReference type="InterPro" id="IPR036291">
    <property type="entry name" value="NAD(P)-bd_dom_sf"/>
</dbReference>
<protein>
    <submittedName>
        <fullName evidence="4">Short-chain dehydrogenase</fullName>
    </submittedName>
</protein>
<sequence length="256" mass="26828">MTQHPGSLAGKVALITGASSGIGAAAAHVFTREGARVVLVARREDRLQTLAKELREAGADASYCTADVQSAADMRRAVAHTVDTYQRLDVAFNNAGAAAEKSPLHLMDDATYDLIMDTNVRGVWNCLRPEISAMLTVGGGAIVNTSSVAGLVATSVAAPYIAAKHAVVGLTKVAAVEYAPHNIRINAIAPGLARSEMVEDWFTRFPAQEAKSKASSPQNRMAEPEEIAEAAAWLCSDHASFVTGATLPVDGGATTW</sequence>
<dbReference type="Gene3D" id="3.40.50.720">
    <property type="entry name" value="NAD(P)-binding Rossmann-like Domain"/>
    <property type="match status" value="1"/>
</dbReference>
<dbReference type="PANTHER" id="PTHR24321:SF11">
    <property type="entry name" value="BLR0893 PROTEIN"/>
    <property type="match status" value="1"/>
</dbReference>
<dbReference type="InterPro" id="IPR057326">
    <property type="entry name" value="KR_dom"/>
</dbReference>
<evidence type="ECO:0000313" key="5">
    <source>
        <dbReference type="Proteomes" id="UP000322927"/>
    </source>
</evidence>
<dbReference type="GO" id="GO:0016491">
    <property type="term" value="F:oxidoreductase activity"/>
    <property type="evidence" value="ECO:0007669"/>
    <property type="project" value="UniProtKB-KW"/>
</dbReference>
<comment type="similarity">
    <text evidence="1">Belongs to the short-chain dehydrogenases/reductases (SDR) family.</text>
</comment>
<dbReference type="RefSeq" id="WP_150213491.1">
    <property type="nucleotide sequence ID" value="NZ_CP029192.1"/>
</dbReference>
<keyword evidence="2" id="KW-0560">Oxidoreductase</keyword>
<organism evidence="4 5">
    <name type="scientific">Streptomyces venezuelae</name>
    <dbReference type="NCBI Taxonomy" id="54571"/>
    <lineage>
        <taxon>Bacteria</taxon>
        <taxon>Bacillati</taxon>
        <taxon>Actinomycetota</taxon>
        <taxon>Actinomycetes</taxon>
        <taxon>Kitasatosporales</taxon>
        <taxon>Streptomycetaceae</taxon>
        <taxon>Streptomyces</taxon>
    </lineage>
</organism>
<gene>
    <name evidence="4" type="ORF">DEJ48_00750</name>
</gene>
<dbReference type="PRINTS" id="PR00081">
    <property type="entry name" value="GDHRDH"/>
</dbReference>
<dbReference type="NCBIfam" id="NF005559">
    <property type="entry name" value="PRK07231.1"/>
    <property type="match status" value="1"/>
</dbReference>
<name>A0A5P2BNU8_STRVZ</name>
<dbReference type="Pfam" id="PF13561">
    <property type="entry name" value="adh_short_C2"/>
    <property type="match status" value="1"/>
</dbReference>
<proteinExistence type="inferred from homology"/>
<accession>A0A5P2BNU8</accession>
<dbReference type="PANTHER" id="PTHR24321">
    <property type="entry name" value="DEHYDROGENASES, SHORT CHAIN"/>
    <property type="match status" value="1"/>
</dbReference>
<dbReference type="OrthoDB" id="4380821at2"/>
<evidence type="ECO:0000259" key="3">
    <source>
        <dbReference type="SMART" id="SM00822"/>
    </source>
</evidence>
<evidence type="ECO:0000256" key="2">
    <source>
        <dbReference type="ARBA" id="ARBA00023002"/>
    </source>
</evidence>
<dbReference type="AlphaFoldDB" id="A0A5P2BNU8"/>
<dbReference type="InterPro" id="IPR002347">
    <property type="entry name" value="SDR_fam"/>
</dbReference>
<dbReference type="EMBL" id="CP029192">
    <property type="protein sequence ID" value="QES32145.1"/>
    <property type="molecule type" value="Genomic_DNA"/>
</dbReference>
<dbReference type="CDD" id="cd05233">
    <property type="entry name" value="SDR_c"/>
    <property type="match status" value="1"/>
</dbReference>
<dbReference type="SMART" id="SM00822">
    <property type="entry name" value="PKS_KR"/>
    <property type="match status" value="1"/>
</dbReference>
<feature type="domain" description="Ketoreductase" evidence="3">
    <location>
        <begin position="11"/>
        <end position="181"/>
    </location>
</feature>
<reference evidence="4 5" key="1">
    <citation type="submission" date="2018-05" db="EMBL/GenBank/DDBJ databases">
        <title>Streptomyces venezuelae.</title>
        <authorList>
            <person name="Kim W."/>
            <person name="Lee N."/>
            <person name="Cho B.-K."/>
        </authorList>
    </citation>
    <scope>NUCLEOTIDE SEQUENCE [LARGE SCALE GENOMIC DNA]</scope>
    <source>
        <strain evidence="4 5">ATCC 14584</strain>
    </source>
</reference>
<dbReference type="SUPFAM" id="SSF51735">
    <property type="entry name" value="NAD(P)-binding Rossmann-fold domains"/>
    <property type="match status" value="1"/>
</dbReference>